<evidence type="ECO:0000259" key="13">
    <source>
        <dbReference type="PROSITE" id="PS50811"/>
    </source>
</evidence>
<evidence type="ECO:0000313" key="14">
    <source>
        <dbReference type="EMBL" id="EEC83053.1"/>
    </source>
</evidence>
<evidence type="ECO:0000256" key="11">
    <source>
        <dbReference type="SAM" id="MobiDB-lite"/>
    </source>
</evidence>
<dbReference type="SUPFAM" id="SSF118290">
    <property type="entry name" value="WRKY DNA-binding domain"/>
    <property type="match status" value="1"/>
</dbReference>
<dbReference type="InterPro" id="IPR036576">
    <property type="entry name" value="WRKY_dom_sf"/>
</dbReference>
<accession>B8BBM7</accession>
<evidence type="ECO:0000256" key="9">
    <source>
        <dbReference type="ARBA" id="ARBA00023242"/>
    </source>
</evidence>
<dbReference type="GO" id="GO:0005634">
    <property type="term" value="C:nucleus"/>
    <property type="evidence" value="ECO:0007669"/>
    <property type="project" value="UniProtKB-SubCell"/>
</dbReference>
<reference evidence="14 15" key="1">
    <citation type="journal article" date="2005" name="PLoS Biol.">
        <title>The genomes of Oryza sativa: a history of duplications.</title>
        <authorList>
            <person name="Yu J."/>
            <person name="Wang J."/>
            <person name="Lin W."/>
            <person name="Li S."/>
            <person name="Li H."/>
            <person name="Zhou J."/>
            <person name="Ni P."/>
            <person name="Dong W."/>
            <person name="Hu S."/>
            <person name="Zeng C."/>
            <person name="Zhang J."/>
            <person name="Zhang Y."/>
            <person name="Li R."/>
            <person name="Xu Z."/>
            <person name="Li S."/>
            <person name="Li X."/>
            <person name="Zheng H."/>
            <person name="Cong L."/>
            <person name="Lin L."/>
            <person name="Yin J."/>
            <person name="Geng J."/>
            <person name="Li G."/>
            <person name="Shi J."/>
            <person name="Liu J."/>
            <person name="Lv H."/>
            <person name="Li J."/>
            <person name="Wang J."/>
            <person name="Deng Y."/>
            <person name="Ran L."/>
            <person name="Shi X."/>
            <person name="Wang X."/>
            <person name="Wu Q."/>
            <person name="Li C."/>
            <person name="Ren X."/>
            <person name="Wang J."/>
            <person name="Wang X."/>
            <person name="Li D."/>
            <person name="Liu D."/>
            <person name="Zhang X."/>
            <person name="Ji Z."/>
            <person name="Zhao W."/>
            <person name="Sun Y."/>
            <person name="Zhang Z."/>
            <person name="Bao J."/>
            <person name="Han Y."/>
            <person name="Dong L."/>
            <person name="Ji J."/>
            <person name="Chen P."/>
            <person name="Wu S."/>
            <person name="Liu J."/>
            <person name="Xiao Y."/>
            <person name="Bu D."/>
            <person name="Tan J."/>
            <person name="Yang L."/>
            <person name="Ye C."/>
            <person name="Zhang J."/>
            <person name="Xu J."/>
            <person name="Zhou Y."/>
            <person name="Yu Y."/>
            <person name="Zhang B."/>
            <person name="Zhuang S."/>
            <person name="Wei H."/>
            <person name="Liu B."/>
            <person name="Lei M."/>
            <person name="Yu H."/>
            <person name="Li Y."/>
            <person name="Xu H."/>
            <person name="Wei S."/>
            <person name="He X."/>
            <person name="Fang L."/>
            <person name="Zhang Z."/>
            <person name="Zhang Y."/>
            <person name="Huang X."/>
            <person name="Su Z."/>
            <person name="Tong W."/>
            <person name="Li J."/>
            <person name="Tong Z."/>
            <person name="Li S."/>
            <person name="Ye J."/>
            <person name="Wang L."/>
            <person name="Fang L."/>
            <person name="Lei T."/>
            <person name="Chen C."/>
            <person name="Chen H."/>
            <person name="Xu Z."/>
            <person name="Li H."/>
            <person name="Huang H."/>
            <person name="Zhang F."/>
            <person name="Xu H."/>
            <person name="Li N."/>
            <person name="Zhao C."/>
            <person name="Li S."/>
            <person name="Dong L."/>
            <person name="Huang Y."/>
            <person name="Li L."/>
            <person name="Xi Y."/>
            <person name="Qi Q."/>
            <person name="Li W."/>
            <person name="Zhang B."/>
            <person name="Hu W."/>
            <person name="Zhang Y."/>
            <person name="Tian X."/>
            <person name="Jiao Y."/>
            <person name="Liang X."/>
            <person name="Jin J."/>
            <person name="Gao L."/>
            <person name="Zheng W."/>
            <person name="Hao B."/>
            <person name="Liu S."/>
            <person name="Wang W."/>
            <person name="Yuan L."/>
            <person name="Cao M."/>
            <person name="McDermott J."/>
            <person name="Samudrala R."/>
            <person name="Wang J."/>
            <person name="Wong G.K."/>
            <person name="Yang H."/>
        </authorList>
    </citation>
    <scope>NUCLEOTIDE SEQUENCE [LARGE SCALE GENOMIC DNA]</scope>
    <source>
        <strain evidence="15">cv. 93-11</strain>
    </source>
</reference>
<feature type="region of interest" description="Disordered" evidence="11">
    <location>
        <begin position="151"/>
        <end position="197"/>
    </location>
</feature>
<feature type="compositionally biased region" description="Acidic residues" evidence="11">
    <location>
        <begin position="158"/>
        <end position="187"/>
    </location>
</feature>
<evidence type="ECO:0000256" key="2">
    <source>
        <dbReference type="ARBA" id="ARBA00011738"/>
    </source>
</evidence>
<dbReference type="GO" id="GO:0003700">
    <property type="term" value="F:DNA-binding transcription factor activity"/>
    <property type="evidence" value="ECO:0007669"/>
    <property type="project" value="InterPro"/>
</dbReference>
<evidence type="ECO:0000256" key="1">
    <source>
        <dbReference type="ARBA" id="ARBA00004123"/>
    </source>
</evidence>
<dbReference type="Proteomes" id="UP000007015">
    <property type="component" value="Chromosome 8"/>
</dbReference>
<evidence type="ECO:0000256" key="3">
    <source>
        <dbReference type="ARBA" id="ARBA00022723"/>
    </source>
</evidence>
<dbReference type="PROSITE" id="PS50811">
    <property type="entry name" value="WRKY"/>
    <property type="match status" value="1"/>
</dbReference>
<dbReference type="SUPFAM" id="SSF57667">
    <property type="entry name" value="beta-beta-alpha zinc fingers"/>
    <property type="match status" value="1"/>
</dbReference>
<dbReference type="SMART" id="SM00774">
    <property type="entry name" value="WRKY"/>
    <property type="match status" value="1"/>
</dbReference>
<dbReference type="InterPro" id="IPR036236">
    <property type="entry name" value="Znf_C2H2_sf"/>
</dbReference>
<dbReference type="PROSITE" id="PS50808">
    <property type="entry name" value="ZF_BED"/>
    <property type="match status" value="1"/>
</dbReference>
<dbReference type="PANTHER" id="PTHR46481:SF10">
    <property type="entry name" value="ZINC FINGER BED DOMAIN-CONTAINING PROTEIN 39"/>
    <property type="match status" value="1"/>
</dbReference>
<evidence type="ECO:0008006" key="16">
    <source>
        <dbReference type="Google" id="ProtNLM"/>
    </source>
</evidence>
<keyword evidence="6" id="KW-0805">Transcription regulation</keyword>
<keyword evidence="8" id="KW-0804">Transcription</keyword>
<dbReference type="InterPro" id="IPR052035">
    <property type="entry name" value="ZnF_BED_domain_contain"/>
</dbReference>
<comment type="subunit">
    <text evidence="2">Homodimer.</text>
</comment>
<feature type="region of interest" description="Disordered" evidence="11">
    <location>
        <begin position="1"/>
        <end position="22"/>
    </location>
</feature>
<evidence type="ECO:0000313" key="15">
    <source>
        <dbReference type="Proteomes" id="UP000007015"/>
    </source>
</evidence>
<feature type="domain" description="WRKY" evidence="13">
    <location>
        <begin position="63"/>
        <end position="120"/>
    </location>
</feature>
<dbReference type="InterPro" id="IPR012337">
    <property type="entry name" value="RNaseH-like_sf"/>
</dbReference>
<evidence type="ECO:0000259" key="12">
    <source>
        <dbReference type="PROSITE" id="PS50808"/>
    </source>
</evidence>
<dbReference type="Pfam" id="PF05699">
    <property type="entry name" value="Dimer_Tnp_hAT"/>
    <property type="match status" value="1"/>
</dbReference>
<dbReference type="InterPro" id="IPR003656">
    <property type="entry name" value="Znf_BED"/>
</dbReference>
<dbReference type="InterPro" id="IPR008906">
    <property type="entry name" value="HATC_C_dom"/>
</dbReference>
<dbReference type="GO" id="GO:0043565">
    <property type="term" value="F:sequence-specific DNA binding"/>
    <property type="evidence" value="ECO:0007669"/>
    <property type="project" value="InterPro"/>
</dbReference>
<evidence type="ECO:0000256" key="8">
    <source>
        <dbReference type="ARBA" id="ARBA00023163"/>
    </source>
</evidence>
<evidence type="ECO:0000256" key="5">
    <source>
        <dbReference type="ARBA" id="ARBA00022833"/>
    </source>
</evidence>
<sequence>MENNQSGQAQDGMADQRFRSWLTEQLNAQPHAGSSSNLEVMQMQVLPSHTNFQSIDTHPHEYDGYNWRMCGQKVVQGGCHQKFYYECSQANCGAEKSVTRSADGQIKKTVCKGSHNHPRSSDRWFRGDGSATLDAIPVGEILQAAGVIRPSVAMPRNEEEDELQSGSTDSEEDELQSGWSDSEEDDASEARAAGDANAIRHDPAAAAQETTAENTTQVDVLGNGCQQHTNYHRSEKGRSNSKVWEDFTAVSSGGKLQSAECEHCKICLSGKTSEGTNHLHKHLKTCPAQCRTTRLQQKVHFIDNEWKMNRKIISYGYGRYPDGADYYVGILTYWKSCLDIREDPSSLIKEAVQDWNLEHKLLGLAWQKYFPDKVALDLEEYMAGEVHNYLLAKYKLLTVPCMIDALHDLFGYDLGNIVKELSKQWFGYMTCSALRLEKYKEILSRMHLSKPSLGSKGWYLTFYLFEAALQFNKAFPYPEEMDLKMDIRKPSPQRLEATKNFCDLVRPIYHAIDLLSKQYVTSNSHFHALWRVGIALGESSRKPNIKCIINVDDMKKKYDKLWRKCYVWLSLAVFLDPRFKLRYLDHCFTQAFLSGAKMCILEIRMTLGQGAHGEFRELTSYIEGELYPQNDQFDILKWWKDNALMYPTLAKLARDILAIPGSPVSAESAFDRIDERRQVMKIVEAEIVL</sequence>
<dbReference type="GO" id="GO:0008270">
    <property type="term" value="F:zinc ion binding"/>
    <property type="evidence" value="ECO:0007669"/>
    <property type="project" value="UniProtKB-KW"/>
</dbReference>
<dbReference type="Pfam" id="PF14372">
    <property type="entry name" value="hAT-like_RNase-H"/>
    <property type="match status" value="1"/>
</dbReference>
<proteinExistence type="predicted"/>
<keyword evidence="7" id="KW-0238">DNA-binding</keyword>
<evidence type="ECO:0000256" key="4">
    <source>
        <dbReference type="ARBA" id="ARBA00022771"/>
    </source>
</evidence>
<feature type="domain" description="BED-type" evidence="12">
    <location>
        <begin position="238"/>
        <end position="293"/>
    </location>
</feature>
<dbReference type="EMBL" id="CM000133">
    <property type="protein sequence ID" value="EEC83053.1"/>
    <property type="molecule type" value="Genomic_DNA"/>
</dbReference>
<evidence type="ECO:0000256" key="7">
    <source>
        <dbReference type="ARBA" id="ARBA00023125"/>
    </source>
</evidence>
<dbReference type="AlphaFoldDB" id="B8BBM7"/>
<dbReference type="SUPFAM" id="SSF53098">
    <property type="entry name" value="Ribonuclease H-like"/>
    <property type="match status" value="1"/>
</dbReference>
<dbReference type="InterPro" id="IPR003657">
    <property type="entry name" value="WRKY_dom"/>
</dbReference>
<name>B8BBM7_ORYSI</name>
<dbReference type="SMART" id="SM00614">
    <property type="entry name" value="ZnF_BED"/>
    <property type="match status" value="1"/>
</dbReference>
<dbReference type="InterPro" id="IPR025525">
    <property type="entry name" value="hAT-like_transposase_RNase-H"/>
</dbReference>
<keyword evidence="15" id="KW-1185">Reference proteome</keyword>
<dbReference type="GO" id="GO:0046983">
    <property type="term" value="F:protein dimerization activity"/>
    <property type="evidence" value="ECO:0007669"/>
    <property type="project" value="InterPro"/>
</dbReference>
<evidence type="ECO:0000256" key="10">
    <source>
        <dbReference type="PROSITE-ProRule" id="PRU00027"/>
    </source>
</evidence>
<dbReference type="Gramene" id="BGIOSGA027492-TA">
    <property type="protein sequence ID" value="BGIOSGA027492-PA"/>
    <property type="gene ID" value="BGIOSGA027492"/>
</dbReference>
<organism evidence="14 15">
    <name type="scientific">Oryza sativa subsp. indica</name>
    <name type="common">Rice</name>
    <dbReference type="NCBI Taxonomy" id="39946"/>
    <lineage>
        <taxon>Eukaryota</taxon>
        <taxon>Viridiplantae</taxon>
        <taxon>Streptophyta</taxon>
        <taxon>Embryophyta</taxon>
        <taxon>Tracheophyta</taxon>
        <taxon>Spermatophyta</taxon>
        <taxon>Magnoliopsida</taxon>
        <taxon>Liliopsida</taxon>
        <taxon>Poales</taxon>
        <taxon>Poaceae</taxon>
        <taxon>BOP clade</taxon>
        <taxon>Oryzoideae</taxon>
        <taxon>Oryzeae</taxon>
        <taxon>Oryzinae</taxon>
        <taxon>Oryza</taxon>
        <taxon>Oryza sativa</taxon>
    </lineage>
</organism>
<keyword evidence="9" id="KW-0539">Nucleus</keyword>
<keyword evidence="4 10" id="KW-0863">Zinc-finger</keyword>
<keyword evidence="5" id="KW-0862">Zinc</keyword>
<dbReference type="HOGENOM" id="CLU_009123_1_3_1"/>
<dbReference type="Gene3D" id="2.20.25.80">
    <property type="entry name" value="WRKY domain"/>
    <property type="match status" value="1"/>
</dbReference>
<dbReference type="OMA" id="QSAECKH"/>
<dbReference type="Pfam" id="PF03106">
    <property type="entry name" value="WRKY"/>
    <property type="match status" value="1"/>
</dbReference>
<evidence type="ECO:0000256" key="6">
    <source>
        <dbReference type="ARBA" id="ARBA00023015"/>
    </source>
</evidence>
<dbReference type="PANTHER" id="PTHR46481">
    <property type="entry name" value="ZINC FINGER BED DOMAIN-CONTAINING PROTEIN 4"/>
    <property type="match status" value="1"/>
</dbReference>
<comment type="subcellular location">
    <subcellularLocation>
        <location evidence="1">Nucleus</location>
    </subcellularLocation>
</comment>
<gene>
    <name evidence="14" type="ORF">OsI_28158</name>
</gene>
<protein>
    <recommendedName>
        <fullName evidence="16">BED-type domain-containing protein</fullName>
    </recommendedName>
</protein>
<dbReference type="GO" id="GO:0009791">
    <property type="term" value="P:post-embryonic development"/>
    <property type="evidence" value="ECO:0007669"/>
    <property type="project" value="UniProtKB-ARBA"/>
</dbReference>
<keyword evidence="3" id="KW-0479">Metal-binding</keyword>